<keyword evidence="4" id="KW-0539">Nucleus</keyword>
<dbReference type="OrthoDB" id="969582at2759"/>
<evidence type="ECO:0000313" key="7">
    <source>
        <dbReference type="Proteomes" id="UP000187203"/>
    </source>
</evidence>
<dbReference type="InterPro" id="IPR003441">
    <property type="entry name" value="NAC-dom"/>
</dbReference>
<keyword evidence="3" id="KW-0804">Transcription</keyword>
<evidence type="ECO:0000256" key="2">
    <source>
        <dbReference type="ARBA" id="ARBA00023125"/>
    </source>
</evidence>
<dbReference type="PANTHER" id="PTHR31719:SF226">
    <property type="entry name" value="NAC TRANSCRIPTION FACTOR 29-LIKE ISOFORM X1"/>
    <property type="match status" value="1"/>
</dbReference>
<organism evidence="6 7">
    <name type="scientific">Corchorus olitorius</name>
    <dbReference type="NCBI Taxonomy" id="93759"/>
    <lineage>
        <taxon>Eukaryota</taxon>
        <taxon>Viridiplantae</taxon>
        <taxon>Streptophyta</taxon>
        <taxon>Embryophyta</taxon>
        <taxon>Tracheophyta</taxon>
        <taxon>Spermatophyta</taxon>
        <taxon>Magnoliopsida</taxon>
        <taxon>eudicotyledons</taxon>
        <taxon>Gunneridae</taxon>
        <taxon>Pentapetalae</taxon>
        <taxon>rosids</taxon>
        <taxon>malvids</taxon>
        <taxon>Malvales</taxon>
        <taxon>Malvaceae</taxon>
        <taxon>Grewioideae</taxon>
        <taxon>Apeibeae</taxon>
        <taxon>Corchorus</taxon>
    </lineage>
</organism>
<keyword evidence="7" id="KW-1185">Reference proteome</keyword>
<keyword evidence="1" id="KW-0805">Transcription regulation</keyword>
<dbReference type="GO" id="GO:0006355">
    <property type="term" value="P:regulation of DNA-templated transcription"/>
    <property type="evidence" value="ECO:0007669"/>
    <property type="project" value="InterPro"/>
</dbReference>
<evidence type="ECO:0000313" key="6">
    <source>
        <dbReference type="EMBL" id="OMO77982.1"/>
    </source>
</evidence>
<protein>
    <submittedName>
        <fullName evidence="6">No apical meristem (NAM) protein</fullName>
    </submittedName>
</protein>
<sequence length="164" mass="18913">MEQNNYYYEQNSMQNPSGAASYCNGVIINNGIHERGMNDINEEDYFNSFPPGFRFCPEDIELIEDYLKKKVNGENLPPNKICVVELYQKHPSELAEDEAYGSGYWKPTGKDKPIQNTCGRAVGYKRTLDFYQGKHPTGLKTDWKMHEYRLTQTQNPNPNDMTAI</sequence>
<feature type="domain" description="NAC" evidence="5">
    <location>
        <begin position="28"/>
        <end position="164"/>
    </location>
</feature>
<evidence type="ECO:0000256" key="1">
    <source>
        <dbReference type="ARBA" id="ARBA00023015"/>
    </source>
</evidence>
<comment type="caution">
    <text evidence="6">The sequence shown here is derived from an EMBL/GenBank/DDBJ whole genome shotgun (WGS) entry which is preliminary data.</text>
</comment>
<dbReference type="AlphaFoldDB" id="A0A1R3I5W5"/>
<dbReference type="Proteomes" id="UP000187203">
    <property type="component" value="Unassembled WGS sequence"/>
</dbReference>
<gene>
    <name evidence="6" type="ORF">COLO4_24903</name>
</gene>
<dbReference type="InterPro" id="IPR036093">
    <property type="entry name" value="NAC_dom_sf"/>
</dbReference>
<evidence type="ECO:0000259" key="5">
    <source>
        <dbReference type="PROSITE" id="PS51005"/>
    </source>
</evidence>
<dbReference type="Pfam" id="PF02365">
    <property type="entry name" value="NAM"/>
    <property type="match status" value="2"/>
</dbReference>
<dbReference type="PANTHER" id="PTHR31719">
    <property type="entry name" value="NAC TRANSCRIPTION FACTOR 56"/>
    <property type="match status" value="1"/>
</dbReference>
<reference evidence="7" key="1">
    <citation type="submission" date="2013-09" db="EMBL/GenBank/DDBJ databases">
        <title>Corchorus olitorius genome sequencing.</title>
        <authorList>
            <person name="Alam M."/>
            <person name="Haque M.S."/>
            <person name="Islam M.S."/>
            <person name="Emdad E.M."/>
            <person name="Islam M.M."/>
            <person name="Ahmed B."/>
            <person name="Halim A."/>
            <person name="Hossen Q.M.M."/>
            <person name="Hossain M.Z."/>
            <person name="Ahmed R."/>
            <person name="Khan M.M."/>
            <person name="Islam R."/>
            <person name="Rashid M.M."/>
            <person name="Khan S.A."/>
            <person name="Rahman M.S."/>
            <person name="Alam M."/>
            <person name="Yahiya A.S."/>
            <person name="Khan M.S."/>
            <person name="Azam M.S."/>
            <person name="Haque T."/>
            <person name="Lashkar M.Z.H."/>
            <person name="Akhand A.I."/>
            <person name="Morshed G."/>
            <person name="Roy S."/>
            <person name="Uddin K.S."/>
            <person name="Rabeya T."/>
            <person name="Hossain A.S."/>
            <person name="Chowdhury A."/>
            <person name="Snigdha A.R."/>
            <person name="Mortoza M.S."/>
            <person name="Matin S.A."/>
            <person name="Hoque S.M.E."/>
            <person name="Islam M.K."/>
            <person name="Roy D.K."/>
            <person name="Haider R."/>
            <person name="Moosa M.M."/>
            <person name="Elias S.M."/>
            <person name="Hasan A.M."/>
            <person name="Jahan S."/>
            <person name="Shafiuddin M."/>
            <person name="Mahmood N."/>
            <person name="Shommy N.S."/>
        </authorList>
    </citation>
    <scope>NUCLEOTIDE SEQUENCE [LARGE SCALE GENOMIC DNA]</scope>
    <source>
        <strain evidence="7">cv. O-4</strain>
    </source>
</reference>
<evidence type="ECO:0000256" key="3">
    <source>
        <dbReference type="ARBA" id="ARBA00023163"/>
    </source>
</evidence>
<name>A0A1R3I5W5_9ROSI</name>
<dbReference type="Gene3D" id="2.170.150.80">
    <property type="entry name" value="NAC domain"/>
    <property type="match status" value="2"/>
</dbReference>
<accession>A0A1R3I5W5</accession>
<keyword evidence="2" id="KW-0238">DNA-binding</keyword>
<dbReference type="GO" id="GO:0003677">
    <property type="term" value="F:DNA binding"/>
    <property type="evidence" value="ECO:0007669"/>
    <property type="project" value="UniProtKB-KW"/>
</dbReference>
<dbReference type="STRING" id="93759.A0A1R3I5W5"/>
<dbReference type="EMBL" id="AWUE01018843">
    <property type="protein sequence ID" value="OMO77982.1"/>
    <property type="molecule type" value="Genomic_DNA"/>
</dbReference>
<dbReference type="PROSITE" id="PS51005">
    <property type="entry name" value="NAC"/>
    <property type="match status" value="1"/>
</dbReference>
<evidence type="ECO:0000256" key="4">
    <source>
        <dbReference type="ARBA" id="ARBA00023242"/>
    </source>
</evidence>
<proteinExistence type="predicted"/>
<dbReference type="SUPFAM" id="SSF101941">
    <property type="entry name" value="NAC domain"/>
    <property type="match status" value="1"/>
</dbReference>